<feature type="domain" description="Carbohydrate kinase FGGY C-terminal" evidence="13">
    <location>
        <begin position="255"/>
        <end position="442"/>
    </location>
</feature>
<reference evidence="14 16" key="1">
    <citation type="submission" date="2015-11" db="EMBL/GenBank/DDBJ databases">
        <title>Genomic analysis of 38 Legionella species identifies large and diverse effector repertoires.</title>
        <authorList>
            <person name="Burstein D."/>
            <person name="Amaro F."/>
            <person name="Zusman T."/>
            <person name="Lifshitz Z."/>
            <person name="Cohen O."/>
            <person name="Gilbert J.A."/>
            <person name="Pupko T."/>
            <person name="Shuman H.A."/>
            <person name="Segal G."/>
        </authorList>
    </citation>
    <scope>NUCLEOTIDE SEQUENCE [LARGE SCALE GENOMIC DNA]</scope>
    <source>
        <strain evidence="14 16">CDC#1407-AL-14</strain>
    </source>
</reference>
<protein>
    <recommendedName>
        <fullName evidence="3">glycerol kinase</fullName>
        <ecNumber evidence="3">2.7.1.30</ecNumber>
    </recommendedName>
    <alternativeName>
        <fullName evidence="9">ATP:glycerol 3-phosphotransferase</fullName>
    </alternativeName>
</protein>
<dbReference type="FunFam" id="3.30.420.40:FF:000008">
    <property type="entry name" value="Glycerol kinase"/>
    <property type="match status" value="1"/>
</dbReference>
<name>A0A378I868_9GAMM</name>
<organism evidence="15 17">
    <name type="scientific">Legionella birminghamensis</name>
    <dbReference type="NCBI Taxonomy" id="28083"/>
    <lineage>
        <taxon>Bacteria</taxon>
        <taxon>Pseudomonadati</taxon>
        <taxon>Pseudomonadota</taxon>
        <taxon>Gammaproteobacteria</taxon>
        <taxon>Legionellales</taxon>
        <taxon>Legionellaceae</taxon>
        <taxon>Legionella</taxon>
    </lineage>
</organism>
<evidence type="ECO:0000313" key="16">
    <source>
        <dbReference type="Proteomes" id="UP000054735"/>
    </source>
</evidence>
<dbReference type="OrthoDB" id="9805576at2"/>
<evidence type="ECO:0000256" key="7">
    <source>
        <dbReference type="ARBA" id="ARBA00022798"/>
    </source>
</evidence>
<dbReference type="Proteomes" id="UP000054735">
    <property type="component" value="Unassembled WGS sequence"/>
</dbReference>
<keyword evidence="7" id="KW-0319">Glycerol metabolism</keyword>
<dbReference type="InterPro" id="IPR005999">
    <property type="entry name" value="Glycerol_kin"/>
</dbReference>
<dbReference type="Proteomes" id="UP000255066">
    <property type="component" value="Unassembled WGS sequence"/>
</dbReference>
<keyword evidence="5" id="KW-0547">Nucleotide-binding</keyword>
<keyword evidence="6 11" id="KW-0418">Kinase</keyword>
<keyword evidence="4 11" id="KW-0808">Transferase</keyword>
<evidence type="ECO:0000256" key="4">
    <source>
        <dbReference type="ARBA" id="ARBA00022679"/>
    </source>
</evidence>
<evidence type="ECO:0000313" key="14">
    <source>
        <dbReference type="EMBL" id="KTC67873.1"/>
    </source>
</evidence>
<keyword evidence="16" id="KW-1185">Reference proteome</keyword>
<evidence type="ECO:0000256" key="10">
    <source>
        <dbReference type="ARBA" id="ARBA00052101"/>
    </source>
</evidence>
<dbReference type="RefSeq" id="WP_058524483.1">
    <property type="nucleotide sequence ID" value="NZ_CAAAHV010000003.1"/>
</dbReference>
<dbReference type="InterPro" id="IPR018485">
    <property type="entry name" value="FGGY_C"/>
</dbReference>
<comment type="similarity">
    <text evidence="2 11">Belongs to the FGGY kinase family.</text>
</comment>
<evidence type="ECO:0000313" key="15">
    <source>
        <dbReference type="EMBL" id="STX31418.1"/>
    </source>
</evidence>
<dbReference type="PROSITE" id="PS00445">
    <property type="entry name" value="FGGY_KINASES_2"/>
    <property type="match status" value="1"/>
</dbReference>
<dbReference type="GO" id="GO:0005524">
    <property type="term" value="F:ATP binding"/>
    <property type="evidence" value="ECO:0007669"/>
    <property type="project" value="UniProtKB-KW"/>
</dbReference>
<evidence type="ECO:0000259" key="13">
    <source>
        <dbReference type="Pfam" id="PF02782"/>
    </source>
</evidence>
<dbReference type="EC" id="2.7.1.30" evidence="3"/>
<evidence type="ECO:0000256" key="3">
    <source>
        <dbReference type="ARBA" id="ARBA00012099"/>
    </source>
</evidence>
<dbReference type="InterPro" id="IPR043129">
    <property type="entry name" value="ATPase_NBD"/>
</dbReference>
<evidence type="ECO:0000256" key="1">
    <source>
        <dbReference type="ARBA" id="ARBA00005190"/>
    </source>
</evidence>
<dbReference type="GO" id="GO:0005829">
    <property type="term" value="C:cytosol"/>
    <property type="evidence" value="ECO:0007669"/>
    <property type="project" value="TreeGrafter"/>
</dbReference>
<dbReference type="InterPro" id="IPR000577">
    <property type="entry name" value="Carb_kinase_FGGY"/>
</dbReference>
<dbReference type="InterPro" id="IPR018484">
    <property type="entry name" value="FGGY_N"/>
</dbReference>
<evidence type="ECO:0000256" key="6">
    <source>
        <dbReference type="ARBA" id="ARBA00022777"/>
    </source>
</evidence>
<dbReference type="NCBIfam" id="NF000756">
    <property type="entry name" value="PRK00047.1"/>
    <property type="match status" value="1"/>
</dbReference>
<evidence type="ECO:0000256" key="2">
    <source>
        <dbReference type="ARBA" id="ARBA00009156"/>
    </source>
</evidence>
<accession>A0A378I868</accession>
<dbReference type="PANTHER" id="PTHR10196:SF78">
    <property type="entry name" value="GLYCEROL KINASE"/>
    <property type="match status" value="1"/>
</dbReference>
<dbReference type="GO" id="GO:0004370">
    <property type="term" value="F:glycerol kinase activity"/>
    <property type="evidence" value="ECO:0007669"/>
    <property type="project" value="UniProtKB-EC"/>
</dbReference>
<dbReference type="PROSITE" id="PS00933">
    <property type="entry name" value="FGGY_KINASES_1"/>
    <property type="match status" value="1"/>
</dbReference>
<dbReference type="AlphaFoldDB" id="A0A378I868"/>
<dbReference type="EMBL" id="UGNW01000001">
    <property type="protein sequence ID" value="STX31418.1"/>
    <property type="molecule type" value="Genomic_DNA"/>
</dbReference>
<feature type="domain" description="Carbohydrate kinase FGGY N-terminal" evidence="12">
    <location>
        <begin position="3"/>
        <end position="245"/>
    </location>
</feature>
<evidence type="ECO:0000256" key="8">
    <source>
        <dbReference type="ARBA" id="ARBA00022840"/>
    </source>
</evidence>
<reference evidence="15 17" key="2">
    <citation type="submission" date="2018-06" db="EMBL/GenBank/DDBJ databases">
        <authorList>
            <consortium name="Pathogen Informatics"/>
            <person name="Doyle S."/>
        </authorList>
    </citation>
    <scope>NUCLEOTIDE SEQUENCE [LARGE SCALE GENOMIC DNA]</scope>
    <source>
        <strain evidence="15 17">NCTC12437</strain>
    </source>
</reference>
<evidence type="ECO:0000256" key="11">
    <source>
        <dbReference type="RuleBase" id="RU003733"/>
    </source>
</evidence>
<evidence type="ECO:0000256" key="5">
    <source>
        <dbReference type="ARBA" id="ARBA00022741"/>
    </source>
</evidence>
<sequence>MTYLLAIDQGTSSTRAMLYERNGRLVSSSQYPLTQYYPESGWVEHCPEEIWSKTLAAMKDVVNGIDLKSILACGITNQRETVLVWNRKTGECLHRAIVWQDRRTQDFCDRLQAERENIQAKTGLLPDPYFSASKIHWLIENNPEVRRLADSAELAAGTVDSFLIWRLTRGKSHVTDITNASRTLLFNLHEKQWDRDLLSLFKVNPQLLPEVLPCDAHFGSIDSSWLGAEIPITGVAGDQQAALIGQRCFKKGMVKATYGTGGFLMMNTGEHPVSSANQLLSTIAYQVNNQIAYALEGSLYHAGTTIKWLRDEMKLIQSAAETEALARSINDNAGVYLVPAFTGLGAPYWIPASGAMITGLSRTSNRAHIARAALESVAYLTREVIACMQEACRTDLSILRVDGGMAANDWLLQFLANQCRMTVQKPLDIESTAQGAAMLAALGSALYSNLEALESSWECARTYHFNDDSVQRKRDFDGWKKAVEMLRA</sequence>
<dbReference type="PIRSF" id="PIRSF000538">
    <property type="entry name" value="GlpK"/>
    <property type="match status" value="1"/>
</dbReference>
<comment type="catalytic activity">
    <reaction evidence="10">
        <text>glycerol + ATP = sn-glycerol 3-phosphate + ADP + H(+)</text>
        <dbReference type="Rhea" id="RHEA:21644"/>
        <dbReference type="ChEBI" id="CHEBI:15378"/>
        <dbReference type="ChEBI" id="CHEBI:17754"/>
        <dbReference type="ChEBI" id="CHEBI:30616"/>
        <dbReference type="ChEBI" id="CHEBI:57597"/>
        <dbReference type="ChEBI" id="CHEBI:456216"/>
        <dbReference type="EC" id="2.7.1.30"/>
    </reaction>
</comment>
<dbReference type="FunFam" id="3.30.420.40:FF:000007">
    <property type="entry name" value="Glycerol kinase"/>
    <property type="match status" value="1"/>
</dbReference>
<keyword evidence="8" id="KW-0067">ATP-binding</keyword>
<dbReference type="EMBL" id="LNXT01000048">
    <property type="protein sequence ID" value="KTC67873.1"/>
    <property type="molecule type" value="Genomic_DNA"/>
</dbReference>
<dbReference type="GO" id="GO:0019563">
    <property type="term" value="P:glycerol catabolic process"/>
    <property type="evidence" value="ECO:0007669"/>
    <property type="project" value="TreeGrafter"/>
</dbReference>
<comment type="pathway">
    <text evidence="1">Polyol metabolism; glycerol degradation via glycerol kinase pathway; sn-glycerol 3-phosphate from glycerol: step 1/1.</text>
</comment>
<dbReference type="InterPro" id="IPR018483">
    <property type="entry name" value="Carb_kinase_FGGY_CS"/>
</dbReference>
<evidence type="ECO:0000259" key="12">
    <source>
        <dbReference type="Pfam" id="PF00370"/>
    </source>
</evidence>
<dbReference type="SUPFAM" id="SSF53067">
    <property type="entry name" value="Actin-like ATPase domain"/>
    <property type="match status" value="2"/>
</dbReference>
<dbReference type="Pfam" id="PF02782">
    <property type="entry name" value="FGGY_C"/>
    <property type="match status" value="1"/>
</dbReference>
<proteinExistence type="inferred from homology"/>
<dbReference type="Gene3D" id="3.30.420.40">
    <property type="match status" value="2"/>
</dbReference>
<dbReference type="STRING" id="28083.Lbir_2475"/>
<dbReference type="PANTHER" id="PTHR10196">
    <property type="entry name" value="SUGAR KINASE"/>
    <property type="match status" value="1"/>
</dbReference>
<dbReference type="NCBIfam" id="TIGR01311">
    <property type="entry name" value="glycerol_kin"/>
    <property type="match status" value="1"/>
</dbReference>
<evidence type="ECO:0000256" key="9">
    <source>
        <dbReference type="ARBA" id="ARBA00043149"/>
    </source>
</evidence>
<evidence type="ECO:0000313" key="17">
    <source>
        <dbReference type="Proteomes" id="UP000255066"/>
    </source>
</evidence>
<dbReference type="GO" id="GO:0006072">
    <property type="term" value="P:glycerol-3-phosphate metabolic process"/>
    <property type="evidence" value="ECO:0007669"/>
    <property type="project" value="InterPro"/>
</dbReference>
<gene>
    <name evidence="15" type="primary">glpK</name>
    <name evidence="14" type="ORF">Lbir_2475</name>
    <name evidence="15" type="ORF">NCTC12437_01191</name>
</gene>
<dbReference type="Pfam" id="PF00370">
    <property type="entry name" value="FGGY_N"/>
    <property type="match status" value="1"/>
</dbReference>
<dbReference type="CDD" id="cd07786">
    <property type="entry name" value="FGGY_EcGK_like"/>
    <property type="match status" value="1"/>
</dbReference>